<evidence type="ECO:0000256" key="6">
    <source>
        <dbReference type="HAMAP-Rule" id="MF_00362"/>
    </source>
</evidence>
<keyword evidence="6" id="KW-0694">RNA-binding</keyword>
<evidence type="ECO:0000256" key="2">
    <source>
        <dbReference type="ARBA" id="ARBA00022980"/>
    </source>
</evidence>
<evidence type="ECO:0000313" key="8">
    <source>
        <dbReference type="EMBL" id="AHA96869.1"/>
    </source>
</evidence>
<dbReference type="GO" id="GO:0015934">
    <property type="term" value="C:large ribosomal subunit"/>
    <property type="evidence" value="ECO:0007669"/>
    <property type="project" value="InterPro"/>
</dbReference>
<dbReference type="HAMAP" id="MF_00362">
    <property type="entry name" value="Ribosomal_uL10"/>
    <property type="match status" value="1"/>
</dbReference>
<keyword evidence="6" id="KW-0699">rRNA-binding</keyword>
<dbReference type="PROSITE" id="PS01109">
    <property type="entry name" value="RIBOSOMAL_L10"/>
    <property type="match status" value="1"/>
</dbReference>
<dbReference type="PANTHER" id="PTHR11560">
    <property type="entry name" value="39S RIBOSOMAL PROTEIN L10, MITOCHONDRIAL"/>
    <property type="match status" value="1"/>
</dbReference>
<evidence type="ECO:0000256" key="5">
    <source>
        <dbReference type="ARBA" id="ARBA00035202"/>
    </source>
</evidence>
<dbReference type="EMBL" id="CP006811">
    <property type="protein sequence ID" value="AHA96869.1"/>
    <property type="molecule type" value="Genomic_DNA"/>
</dbReference>
<dbReference type="AlphaFoldDB" id="A0A7D9N549"/>
<keyword evidence="2 6" id="KW-0689">Ribosomal protein</keyword>
<dbReference type="InterPro" id="IPR001790">
    <property type="entry name" value="Ribosomal_uL10"/>
</dbReference>
<dbReference type="Gene3D" id="6.10.250.290">
    <property type="match status" value="1"/>
</dbReference>
<evidence type="ECO:0000313" key="9">
    <source>
        <dbReference type="Proteomes" id="UP000018522"/>
    </source>
</evidence>
<dbReference type="InterPro" id="IPR022973">
    <property type="entry name" value="Ribosomal_uL10_bac"/>
</dbReference>
<evidence type="ECO:0000256" key="1">
    <source>
        <dbReference type="ARBA" id="ARBA00008889"/>
    </source>
</evidence>
<organism evidence="8 9">
    <name type="scientific">Lactobacillus johnsonii N6.2</name>
    <dbReference type="NCBI Taxonomy" id="1408186"/>
    <lineage>
        <taxon>Bacteria</taxon>
        <taxon>Bacillati</taxon>
        <taxon>Bacillota</taxon>
        <taxon>Bacilli</taxon>
        <taxon>Lactobacillales</taxon>
        <taxon>Lactobacillaceae</taxon>
        <taxon>Lactobacillus</taxon>
    </lineage>
</organism>
<dbReference type="NCBIfam" id="NF000955">
    <property type="entry name" value="PRK00099.1-1"/>
    <property type="match status" value="1"/>
</dbReference>
<gene>
    <name evidence="6" type="primary">rplJ</name>
    <name evidence="8" type="ORF">T285_01985</name>
</gene>
<dbReference type="SUPFAM" id="SSF160369">
    <property type="entry name" value="Ribosomal protein L10-like"/>
    <property type="match status" value="1"/>
</dbReference>
<dbReference type="Pfam" id="PF00466">
    <property type="entry name" value="Ribosomal_L10"/>
    <property type="match status" value="1"/>
</dbReference>
<proteinExistence type="inferred from homology"/>
<dbReference type="GO" id="GO:0006412">
    <property type="term" value="P:translation"/>
    <property type="evidence" value="ECO:0007669"/>
    <property type="project" value="UniProtKB-UniRule"/>
</dbReference>
<comment type="subunit">
    <text evidence="4 6">Part of the ribosomal stalk of the 50S ribosomal subunit. The N-terminus interacts with L11 and the large rRNA to form the base of the stalk. The C-terminus forms an elongated spine to which L12 dimers bind in a sequential fashion forming a multimeric L10(L12)X complex.</text>
</comment>
<sequence length="190" mass="20846">MSFWHGVFISADRIYLKVNLEVNSLSKAIIAKKEKLVDDFAAELKEAKAILVIDYLGLTVEEVTNLRKDLRDANVKMKVIKNTYLKRAAEKAGIEGLEDTFVGPTAVVYTADAEDITEPARIVSKYEDDIDALSIKGGMLEGKVASQEEIKKLAAIPGREGLLSMLVSVLQAPVRNFAYAVKAVADSKDE</sequence>
<comment type="function">
    <text evidence="6">Forms part of the ribosomal stalk, playing a central role in the interaction of the ribosome with GTP-bound translation factors.</text>
</comment>
<keyword evidence="7" id="KW-0175">Coiled coil</keyword>
<dbReference type="GO" id="GO:0003735">
    <property type="term" value="F:structural constituent of ribosome"/>
    <property type="evidence" value="ECO:0007669"/>
    <property type="project" value="InterPro"/>
</dbReference>
<dbReference type="InterPro" id="IPR002363">
    <property type="entry name" value="Ribosomal_uL10_CS_bac"/>
</dbReference>
<dbReference type="InterPro" id="IPR043141">
    <property type="entry name" value="Ribosomal_uL10-like_sf"/>
</dbReference>
<dbReference type="InterPro" id="IPR047865">
    <property type="entry name" value="Ribosomal_uL10_bac_type"/>
</dbReference>
<dbReference type="CDD" id="cd05797">
    <property type="entry name" value="Ribosomal_L10"/>
    <property type="match status" value="1"/>
</dbReference>
<accession>A0A7D9N549</accession>
<evidence type="ECO:0000256" key="4">
    <source>
        <dbReference type="ARBA" id="ARBA00026025"/>
    </source>
</evidence>
<evidence type="ECO:0000256" key="3">
    <source>
        <dbReference type="ARBA" id="ARBA00023274"/>
    </source>
</evidence>
<comment type="similarity">
    <text evidence="1 6">Belongs to the universal ribosomal protein uL10 family.</text>
</comment>
<reference evidence="8 9" key="1">
    <citation type="journal article" date="2014" name="Genome Announc.">
        <title>Complete Genome Sequences of Lactobacillus johnsonii Strain N6.2 and Lactobacillus reuteri Strain TD1.</title>
        <authorList>
            <person name="Leonard M.T."/>
            <person name="Valladares R.B."/>
            <person name="Ardissone A."/>
            <person name="Gonzalez C.F."/>
            <person name="Lorca G.L."/>
            <person name="Triplett E.W."/>
        </authorList>
    </citation>
    <scope>NUCLEOTIDE SEQUENCE [LARGE SCALE GENOMIC DNA]</scope>
    <source>
        <strain evidence="8 9">N6.2</strain>
    </source>
</reference>
<dbReference type="Proteomes" id="UP000018522">
    <property type="component" value="Chromosome"/>
</dbReference>
<name>A0A7D9N549_LACJH</name>
<dbReference type="KEGG" id="ljn:T285_01985"/>
<keyword evidence="3 6" id="KW-0687">Ribonucleoprotein</keyword>
<protein>
    <recommendedName>
        <fullName evidence="5 6">Large ribosomal subunit protein uL10</fullName>
    </recommendedName>
</protein>
<evidence type="ECO:0000256" key="7">
    <source>
        <dbReference type="SAM" id="Coils"/>
    </source>
</evidence>
<dbReference type="Gene3D" id="3.30.70.1730">
    <property type="match status" value="1"/>
</dbReference>
<dbReference type="GO" id="GO:0070180">
    <property type="term" value="F:large ribosomal subunit rRNA binding"/>
    <property type="evidence" value="ECO:0007669"/>
    <property type="project" value="UniProtKB-UniRule"/>
</dbReference>
<feature type="coiled-coil region" evidence="7">
    <location>
        <begin position="30"/>
        <end position="83"/>
    </location>
</feature>